<proteinExistence type="predicted"/>
<evidence type="ECO:0000313" key="2">
    <source>
        <dbReference type="Proteomes" id="UP000326396"/>
    </source>
</evidence>
<dbReference type="PANTHER" id="PTHR34936:SF7">
    <property type="entry name" value="NADH-UBIQUINONE OXIDOREDUCTASE CHAIN 5"/>
    <property type="match status" value="1"/>
</dbReference>
<dbReference type="AlphaFoldDB" id="A0A5N6LMA1"/>
<organism evidence="1 2">
    <name type="scientific">Mikania micrantha</name>
    <name type="common">bitter vine</name>
    <dbReference type="NCBI Taxonomy" id="192012"/>
    <lineage>
        <taxon>Eukaryota</taxon>
        <taxon>Viridiplantae</taxon>
        <taxon>Streptophyta</taxon>
        <taxon>Embryophyta</taxon>
        <taxon>Tracheophyta</taxon>
        <taxon>Spermatophyta</taxon>
        <taxon>Magnoliopsida</taxon>
        <taxon>eudicotyledons</taxon>
        <taxon>Gunneridae</taxon>
        <taxon>Pentapetalae</taxon>
        <taxon>asterids</taxon>
        <taxon>campanulids</taxon>
        <taxon>Asterales</taxon>
        <taxon>Asteraceae</taxon>
        <taxon>Asteroideae</taxon>
        <taxon>Heliantheae alliance</taxon>
        <taxon>Eupatorieae</taxon>
        <taxon>Mikania</taxon>
    </lineage>
</organism>
<dbReference type="PANTHER" id="PTHR34936">
    <property type="entry name" value="EXPRESSED PROTEIN"/>
    <property type="match status" value="1"/>
</dbReference>
<dbReference type="OrthoDB" id="1937310at2759"/>
<evidence type="ECO:0000313" key="1">
    <source>
        <dbReference type="EMBL" id="KAD2393309.1"/>
    </source>
</evidence>
<comment type="caution">
    <text evidence="1">The sequence shown here is derived from an EMBL/GenBank/DDBJ whole genome shotgun (WGS) entry which is preliminary data.</text>
</comment>
<accession>A0A5N6LMA1</accession>
<name>A0A5N6LMA1_9ASTR</name>
<keyword evidence="2" id="KW-1185">Reference proteome</keyword>
<sequence length="284" mass="32173">MLPRSSSSMQDKTFRSADREIVGGGSLMASYSGQPENKITRSNLVDQLREYQIRSKHDWASMSFFSSTSNPSYSSLKDMKSGRTIEFERTADMEGEDDMGLNEVGAGRWSISRSGENGHSESFTPRIRVKLLFSRLIMMRQPKREGLNMTRKPKDGKWSKWSWQYYRLKDGSAMNSIKGGSKEPSRFVFLIGIVNRWFEMRISGTNHGLGFSGIRFQLELGLIRKVVPIAFMANSNGEPRTLANSIRVEMIQYEIRGSLSEFCNYDIVSIDGVDGGFNGNYEEA</sequence>
<dbReference type="Proteomes" id="UP000326396">
    <property type="component" value="Linkage Group LG9"/>
</dbReference>
<reference evidence="1 2" key="1">
    <citation type="submission" date="2019-05" db="EMBL/GenBank/DDBJ databases">
        <title>Mikania micrantha, genome provides insights into the molecular mechanism of rapid growth.</title>
        <authorList>
            <person name="Liu B."/>
        </authorList>
    </citation>
    <scope>NUCLEOTIDE SEQUENCE [LARGE SCALE GENOMIC DNA]</scope>
    <source>
        <strain evidence="1">NLD-2019</strain>
        <tissue evidence="1">Leaf</tissue>
    </source>
</reference>
<dbReference type="EMBL" id="SZYD01000019">
    <property type="protein sequence ID" value="KAD2393309.1"/>
    <property type="molecule type" value="Genomic_DNA"/>
</dbReference>
<gene>
    <name evidence="1" type="ORF">E3N88_40286</name>
</gene>
<protein>
    <submittedName>
        <fullName evidence="1">Uncharacterized protein</fullName>
    </submittedName>
</protein>